<dbReference type="AlphaFoldDB" id="A0A3P8AH85"/>
<dbReference type="PANTHER" id="PTHR11010:SF34">
    <property type="entry name" value="SERINE PROTEASE F56F10.1-RELATED"/>
    <property type="match status" value="1"/>
</dbReference>
<dbReference type="GO" id="GO:0070008">
    <property type="term" value="F:serine-type exopeptidase activity"/>
    <property type="evidence" value="ECO:0007669"/>
    <property type="project" value="InterPro"/>
</dbReference>
<comment type="similarity">
    <text evidence="1">Belongs to the peptidase S28 family.</text>
</comment>
<evidence type="ECO:0000313" key="9">
    <source>
        <dbReference type="WBParaSite" id="HPBE_0001781601-mRNA-1"/>
    </source>
</evidence>
<evidence type="ECO:0000313" key="8">
    <source>
        <dbReference type="Proteomes" id="UP000050761"/>
    </source>
</evidence>
<dbReference type="WBParaSite" id="HPBE_0001781601-mRNA-1">
    <property type="protein sequence ID" value="HPBE_0001781601-mRNA-1"/>
    <property type="gene ID" value="HPBE_0001781601"/>
</dbReference>
<reference evidence="9" key="2">
    <citation type="submission" date="2019-09" db="UniProtKB">
        <authorList>
            <consortium name="WormBaseParasite"/>
        </authorList>
    </citation>
    <scope>IDENTIFICATION</scope>
</reference>
<gene>
    <name evidence="7" type="ORF">HPBE_LOCUS17815</name>
</gene>
<dbReference type="PANTHER" id="PTHR11010">
    <property type="entry name" value="PROTEASE S28 PRO-X CARBOXYPEPTIDASE-RELATED"/>
    <property type="match status" value="1"/>
</dbReference>
<feature type="region of interest" description="Disordered" evidence="6">
    <location>
        <begin position="143"/>
        <end position="176"/>
    </location>
</feature>
<keyword evidence="2" id="KW-0645">Protease</keyword>
<dbReference type="Gene3D" id="1.20.120.980">
    <property type="entry name" value="Serine carboxypeptidase S28, SKS domain"/>
    <property type="match status" value="1"/>
</dbReference>
<dbReference type="Pfam" id="PF03564">
    <property type="entry name" value="DUF1759"/>
    <property type="match status" value="1"/>
</dbReference>
<evidence type="ECO:0000256" key="3">
    <source>
        <dbReference type="ARBA" id="ARBA00022729"/>
    </source>
</evidence>
<evidence type="ECO:0000313" key="7">
    <source>
        <dbReference type="EMBL" id="VDP09961.1"/>
    </source>
</evidence>
<keyword evidence="5" id="KW-0325">Glycoprotein</keyword>
<dbReference type="Pfam" id="PF05577">
    <property type="entry name" value="Peptidase_S28"/>
    <property type="match status" value="2"/>
</dbReference>
<evidence type="ECO:0000256" key="4">
    <source>
        <dbReference type="ARBA" id="ARBA00022801"/>
    </source>
</evidence>
<name>A0A3P8AH85_HELPZ</name>
<organism evidence="7">
    <name type="scientific">Heligmosomoides polygyrus</name>
    <name type="common">Parasitic roundworm</name>
    <dbReference type="NCBI Taxonomy" id="6339"/>
    <lineage>
        <taxon>Eukaryota</taxon>
        <taxon>Metazoa</taxon>
        <taxon>Ecdysozoa</taxon>
        <taxon>Nematoda</taxon>
        <taxon>Chromadorea</taxon>
        <taxon>Rhabditida</taxon>
        <taxon>Rhabditina</taxon>
        <taxon>Rhabditomorpha</taxon>
        <taxon>Strongyloidea</taxon>
        <taxon>Heligmosomidae</taxon>
        <taxon>Heligmosomoides</taxon>
    </lineage>
</organism>
<evidence type="ECO:0000256" key="5">
    <source>
        <dbReference type="ARBA" id="ARBA00023180"/>
    </source>
</evidence>
<dbReference type="GO" id="GO:0006508">
    <property type="term" value="P:proteolysis"/>
    <property type="evidence" value="ECO:0007669"/>
    <property type="project" value="UniProtKB-KW"/>
</dbReference>
<dbReference type="SUPFAM" id="SSF53474">
    <property type="entry name" value="alpha/beta-Hydrolases"/>
    <property type="match status" value="1"/>
</dbReference>
<dbReference type="InterPro" id="IPR005312">
    <property type="entry name" value="DUF1759"/>
</dbReference>
<dbReference type="InterPro" id="IPR029058">
    <property type="entry name" value="AB_hydrolase_fold"/>
</dbReference>
<dbReference type="EMBL" id="UZAH01030278">
    <property type="protein sequence ID" value="VDP09961.1"/>
    <property type="molecule type" value="Genomic_DNA"/>
</dbReference>
<sequence>PPRGEVLTDSSTVVYSNITQIVDHIGNITGTWTQRYQYNPKFYNATAGIVFLMIGGEGSISPPGDKWVRDESIMMMQWAKKHGAAAFQLEHRFYGPSGYAPLNSQVISQECMEHIKKSATVCVTAIALSCCHNRVDTVADTETGNVLTRPGRAAEGEPRSRLPKPGVASSSQTSKQDTEALKLLTIDQALEDIKEFMKQMNEKYFKGTNTKWVTFGGSYPGSLSAFFRETYPDLTIGAVSTSSAVNVFVDYYGTSPCSFLRYLQNAEENYRAQNVSCAASIATAFRSMQTNFYNGAGGRQLLKNIFSCQEGSNGKCTVTGKGGSNCTSTNGVPPSQERNVALRRPLLEVPNFSGDLRELNAFWSVFETLIYNDASLTDQEKFLFLKQALKAAASITYVPVIGEKYCVAVNILKKQYDRSAMMADILISEIEKIPRAHDTPKSCRDTLSAITSRIIHLEQTGVSIKSDRVWRRLILSKFTEYICGRVIRKESKTGIPL</sequence>
<protein>
    <submittedName>
        <fullName evidence="9">Serine protease K12H4.7</fullName>
    </submittedName>
</protein>
<dbReference type="InterPro" id="IPR008758">
    <property type="entry name" value="Peptidase_S28"/>
</dbReference>
<keyword evidence="4" id="KW-0378">Hydrolase</keyword>
<dbReference type="Gene3D" id="3.40.50.1820">
    <property type="entry name" value="alpha/beta hydrolase"/>
    <property type="match status" value="2"/>
</dbReference>
<dbReference type="Proteomes" id="UP000050761">
    <property type="component" value="Unassembled WGS sequence"/>
</dbReference>
<keyword evidence="3" id="KW-0732">Signal</keyword>
<evidence type="ECO:0000256" key="2">
    <source>
        <dbReference type="ARBA" id="ARBA00022670"/>
    </source>
</evidence>
<feature type="non-terminal residue" evidence="7">
    <location>
        <position position="1"/>
    </location>
</feature>
<dbReference type="GO" id="GO:0008239">
    <property type="term" value="F:dipeptidyl-peptidase activity"/>
    <property type="evidence" value="ECO:0007669"/>
    <property type="project" value="TreeGrafter"/>
</dbReference>
<dbReference type="InterPro" id="IPR042269">
    <property type="entry name" value="Ser_carbopepase_S28_SKS"/>
</dbReference>
<accession>A0A3P8AH85</accession>
<dbReference type="OrthoDB" id="7444419at2759"/>
<reference evidence="7 8" key="1">
    <citation type="submission" date="2018-11" db="EMBL/GenBank/DDBJ databases">
        <authorList>
            <consortium name="Pathogen Informatics"/>
        </authorList>
    </citation>
    <scope>NUCLEOTIDE SEQUENCE [LARGE SCALE GENOMIC DNA]</scope>
</reference>
<proteinExistence type="inferred from homology"/>
<keyword evidence="8" id="KW-1185">Reference proteome</keyword>
<evidence type="ECO:0000256" key="1">
    <source>
        <dbReference type="ARBA" id="ARBA00011079"/>
    </source>
</evidence>
<evidence type="ECO:0000256" key="6">
    <source>
        <dbReference type="SAM" id="MobiDB-lite"/>
    </source>
</evidence>